<dbReference type="EMBL" id="BPRE01000016">
    <property type="protein sequence ID" value="GJE77708.1"/>
    <property type="molecule type" value="Genomic_DNA"/>
</dbReference>
<name>A0ABQ4V1Y8_9HYPH</name>
<keyword evidence="1" id="KW-0678">Repressor</keyword>
<reference evidence="5" key="1">
    <citation type="journal article" date="2021" name="Front. Microbiol.">
        <title>Comprehensive Comparative Genomics and Phenotyping of Methylobacterium Species.</title>
        <authorList>
            <person name="Alessa O."/>
            <person name="Ogura Y."/>
            <person name="Fujitani Y."/>
            <person name="Takami H."/>
            <person name="Hayashi T."/>
            <person name="Sahin N."/>
            <person name="Tani A."/>
        </authorList>
    </citation>
    <scope>NUCLEOTIDE SEQUENCE</scope>
    <source>
        <strain evidence="5">DSM 14458</strain>
    </source>
</reference>
<evidence type="ECO:0000256" key="1">
    <source>
        <dbReference type="ARBA" id="ARBA00022491"/>
    </source>
</evidence>
<proteinExistence type="predicted"/>
<dbReference type="PRINTS" id="PR00455">
    <property type="entry name" value="HTHTETR"/>
</dbReference>
<dbReference type="InterPro" id="IPR039538">
    <property type="entry name" value="BetI_C"/>
</dbReference>
<reference evidence="5" key="2">
    <citation type="submission" date="2021-08" db="EMBL/GenBank/DDBJ databases">
        <authorList>
            <person name="Tani A."/>
            <person name="Ola A."/>
            <person name="Ogura Y."/>
            <person name="Katsura K."/>
            <person name="Hayashi T."/>
        </authorList>
    </citation>
    <scope>NUCLEOTIDE SEQUENCE</scope>
    <source>
        <strain evidence="5">DSM 14458</strain>
    </source>
</reference>
<dbReference type="Proteomes" id="UP001055093">
    <property type="component" value="Unassembled WGS sequence"/>
</dbReference>
<keyword evidence="6" id="KW-1185">Reference proteome</keyword>
<dbReference type="Pfam" id="PF00440">
    <property type="entry name" value="TetR_N"/>
    <property type="match status" value="1"/>
</dbReference>
<evidence type="ECO:0000313" key="5">
    <source>
        <dbReference type="EMBL" id="GJE77708.1"/>
    </source>
</evidence>
<organism evidence="5 6">
    <name type="scientific">Methylorubrum suomiense</name>
    <dbReference type="NCBI Taxonomy" id="144191"/>
    <lineage>
        <taxon>Bacteria</taxon>
        <taxon>Pseudomonadati</taxon>
        <taxon>Pseudomonadota</taxon>
        <taxon>Alphaproteobacteria</taxon>
        <taxon>Hyphomicrobiales</taxon>
        <taxon>Methylobacteriaceae</taxon>
        <taxon>Methylorubrum</taxon>
    </lineage>
</organism>
<dbReference type="SUPFAM" id="SSF46689">
    <property type="entry name" value="Homeodomain-like"/>
    <property type="match status" value="1"/>
</dbReference>
<dbReference type="InterPro" id="IPR001647">
    <property type="entry name" value="HTH_TetR"/>
</dbReference>
<dbReference type="PANTHER" id="PTHR30055">
    <property type="entry name" value="HTH-TYPE TRANSCRIPTIONAL REGULATOR RUTR"/>
    <property type="match status" value="1"/>
</dbReference>
<dbReference type="Gene3D" id="1.10.357.10">
    <property type="entry name" value="Tetracycline Repressor, domain 2"/>
    <property type="match status" value="1"/>
</dbReference>
<dbReference type="PROSITE" id="PS50977">
    <property type="entry name" value="HTH_TETR_2"/>
    <property type="match status" value="1"/>
</dbReference>
<evidence type="ECO:0000313" key="6">
    <source>
        <dbReference type="Proteomes" id="UP001055093"/>
    </source>
</evidence>
<feature type="domain" description="HTH tetR-type" evidence="4">
    <location>
        <begin position="18"/>
        <end position="78"/>
    </location>
</feature>
<dbReference type="InterPro" id="IPR050109">
    <property type="entry name" value="HTH-type_TetR-like_transc_reg"/>
</dbReference>
<gene>
    <name evidence="5" type="primary">betI_2</name>
    <name evidence="5" type="ORF">BGCPKDLD_4315</name>
</gene>
<dbReference type="PANTHER" id="PTHR30055:SF226">
    <property type="entry name" value="HTH-TYPE TRANSCRIPTIONAL REGULATOR PKSA"/>
    <property type="match status" value="1"/>
</dbReference>
<sequence length="207" mass="22069">MSLGAVTAAPIEPTSAQAARRAHILDAAEACFVRNGFHRTTMQDLAREAAMSPGNIYRYFDSKEAVVLGLAERDRERGAVLVEMLERAGDRRGVLNGILATYFSEMTRGAAILRLDLWGEATRNPAIGAMIARGDEEGRMWLIETFSAIAPGCDAVGLFEAVAPLMKGLIVSRALIPDYDAGPAIRQLLALIDAGFAGPVPAAEKAA</sequence>
<keyword evidence="2 3" id="KW-0238">DNA-binding</keyword>
<protein>
    <submittedName>
        <fullName evidence="5">HTH-type transcriptional regulator BetI</fullName>
    </submittedName>
</protein>
<accession>A0ABQ4V1Y8</accession>
<evidence type="ECO:0000256" key="3">
    <source>
        <dbReference type="PROSITE-ProRule" id="PRU00335"/>
    </source>
</evidence>
<dbReference type="Pfam" id="PF13977">
    <property type="entry name" value="TetR_C_6"/>
    <property type="match status" value="1"/>
</dbReference>
<dbReference type="InterPro" id="IPR009057">
    <property type="entry name" value="Homeodomain-like_sf"/>
</dbReference>
<evidence type="ECO:0000256" key="2">
    <source>
        <dbReference type="ARBA" id="ARBA00023125"/>
    </source>
</evidence>
<comment type="caution">
    <text evidence="5">The sequence shown here is derived from an EMBL/GenBank/DDBJ whole genome shotgun (WGS) entry which is preliminary data.</text>
</comment>
<dbReference type="RefSeq" id="WP_137830651.1">
    <property type="nucleotide sequence ID" value="NZ_BPRE01000016.1"/>
</dbReference>
<evidence type="ECO:0000259" key="4">
    <source>
        <dbReference type="PROSITE" id="PS50977"/>
    </source>
</evidence>
<feature type="DNA-binding region" description="H-T-H motif" evidence="3">
    <location>
        <begin position="41"/>
        <end position="60"/>
    </location>
</feature>